<evidence type="ECO:0000256" key="1">
    <source>
        <dbReference type="ARBA" id="ARBA00004418"/>
    </source>
</evidence>
<proteinExistence type="inferred from homology"/>
<name>A0ABU5GS04_9GAMM</name>
<dbReference type="PANTHER" id="PTHR30222:SF12">
    <property type="entry name" value="NORSPERMIDINE SENSOR"/>
    <property type="match status" value="1"/>
</dbReference>
<comment type="caution">
    <text evidence="6">The sequence shown here is derived from an EMBL/GenBank/DDBJ whole genome shotgun (WGS) entry which is preliminary data.</text>
</comment>
<dbReference type="PRINTS" id="PR00909">
    <property type="entry name" value="SPERMDNBNDNG"/>
</dbReference>
<comment type="subcellular location">
    <subcellularLocation>
        <location evidence="1 5">Periplasm</location>
    </subcellularLocation>
</comment>
<comment type="similarity">
    <text evidence="5">Belongs to the bacterial solute-binding protein PotD/PotF family.</text>
</comment>
<dbReference type="PANTHER" id="PTHR30222">
    <property type="entry name" value="SPERMIDINE/PUTRESCINE-BINDING PERIPLASMIC PROTEIN"/>
    <property type="match status" value="1"/>
</dbReference>
<dbReference type="Pfam" id="PF13416">
    <property type="entry name" value="SBP_bac_8"/>
    <property type="match status" value="1"/>
</dbReference>
<evidence type="ECO:0000313" key="7">
    <source>
        <dbReference type="Proteomes" id="UP001294570"/>
    </source>
</evidence>
<protein>
    <recommendedName>
        <fullName evidence="5">Putrescine-binding periplasmic protein</fullName>
    </recommendedName>
</protein>
<organism evidence="6 7">
    <name type="scientific">Denitrificimonas halotolerans</name>
    <dbReference type="NCBI Taxonomy" id="3098930"/>
    <lineage>
        <taxon>Bacteria</taxon>
        <taxon>Pseudomonadati</taxon>
        <taxon>Pseudomonadota</taxon>
        <taxon>Gammaproteobacteria</taxon>
        <taxon>Pseudomonadales</taxon>
        <taxon>Pseudomonadaceae</taxon>
        <taxon>Denitrificimonas</taxon>
    </lineage>
</organism>
<dbReference type="InterPro" id="IPR006059">
    <property type="entry name" value="SBP"/>
</dbReference>
<dbReference type="RefSeq" id="WP_321553880.1">
    <property type="nucleotide sequence ID" value="NZ_JAXIVU010000012.1"/>
</dbReference>
<accession>A0ABU5GS04</accession>
<comment type="function">
    <text evidence="5">Required for the activity of the bacterial periplasmic transport system of putrescine.</text>
</comment>
<keyword evidence="4 5" id="KW-0574">Periplasm</keyword>
<keyword evidence="3" id="KW-0732">Signal</keyword>
<evidence type="ECO:0000256" key="3">
    <source>
        <dbReference type="ARBA" id="ARBA00022729"/>
    </source>
</evidence>
<dbReference type="PIRSF" id="PIRSF019574">
    <property type="entry name" value="Periplasmic_polyamine_BP"/>
    <property type="match status" value="1"/>
</dbReference>
<dbReference type="SUPFAM" id="SSF53850">
    <property type="entry name" value="Periplasmic binding protein-like II"/>
    <property type="match status" value="1"/>
</dbReference>
<dbReference type="Proteomes" id="UP001294570">
    <property type="component" value="Unassembled WGS sequence"/>
</dbReference>
<dbReference type="Gene3D" id="3.40.190.10">
    <property type="entry name" value="Periplasmic binding protein-like II"/>
    <property type="match status" value="2"/>
</dbReference>
<evidence type="ECO:0000256" key="5">
    <source>
        <dbReference type="PIRNR" id="PIRNR019574"/>
    </source>
</evidence>
<evidence type="ECO:0000256" key="2">
    <source>
        <dbReference type="ARBA" id="ARBA00022448"/>
    </source>
</evidence>
<reference evidence="6 7" key="1">
    <citation type="submission" date="2023-12" db="EMBL/GenBank/DDBJ databases">
        <title>Denitrificimonas halotolerans sp. nov.,a novel species isolated from landfill leachate.</title>
        <authorList>
            <person name="Wang S."/>
        </authorList>
    </citation>
    <scope>NUCLEOTIDE SEQUENCE [LARGE SCALE GENOMIC DNA]</scope>
    <source>
        <strain evidence="6 7">JX-1</strain>
    </source>
</reference>
<dbReference type="InterPro" id="IPR001188">
    <property type="entry name" value="Sperm_putr-bd"/>
</dbReference>
<sequence length="347" mass="38335">MSSTAFAESKVHVYNWSDYISKSVLEDFTAQTQTQVVYDVFDSNEALEGKLLAGRSGYDVVVPSDHFLARQVQAGAFGKLDKSLLPNWDNLDPQLLAQVATNDPGNQYAVPYLWGTNGIGYNVDKVKEVLGVERIDSWAVLFEAENMKKLSTCGVAFLDSADEMLPAMLNYLGLDPNSHNADDYKQAEAKLAEVRPYVTYFHSSKYVGDLANGNICVAAGFSGDVLQAADRAEEAGQGVRVAYSIPKEGGNLWFDMLAIPADAQNVEEAHAFINYLLDPAVIAQVSDYVGYANPNRYAFELMDENVRNNPAVYPEQAVLDKLFVSQPLPSKVQRIKTRSWTRFKSGK</sequence>
<gene>
    <name evidence="6" type="ORF">TOI97_09400</name>
</gene>
<evidence type="ECO:0000256" key="4">
    <source>
        <dbReference type="ARBA" id="ARBA00022764"/>
    </source>
</evidence>
<dbReference type="EMBL" id="JAXIVU010000012">
    <property type="protein sequence ID" value="MDY7219774.1"/>
    <property type="molecule type" value="Genomic_DNA"/>
</dbReference>
<dbReference type="CDD" id="cd13659">
    <property type="entry name" value="PBP2_PotF"/>
    <property type="match status" value="1"/>
</dbReference>
<keyword evidence="7" id="KW-1185">Reference proteome</keyword>
<evidence type="ECO:0000313" key="6">
    <source>
        <dbReference type="EMBL" id="MDY7219774.1"/>
    </source>
</evidence>
<keyword evidence="2 5" id="KW-0813">Transport</keyword>